<dbReference type="EMBL" id="JAVXUO010001643">
    <property type="protein sequence ID" value="KAK2980348.1"/>
    <property type="molecule type" value="Genomic_DNA"/>
</dbReference>
<dbReference type="AlphaFoldDB" id="A0AA88R6R3"/>
<dbReference type="Proteomes" id="UP001187471">
    <property type="component" value="Unassembled WGS sequence"/>
</dbReference>
<keyword evidence="1" id="KW-0520">NAD</keyword>
<dbReference type="Pfam" id="PF01582">
    <property type="entry name" value="TIR"/>
    <property type="match status" value="2"/>
</dbReference>
<gene>
    <name evidence="3" type="ORF">RJ640_029095</name>
</gene>
<dbReference type="SMART" id="SM00255">
    <property type="entry name" value="TIR"/>
    <property type="match status" value="1"/>
</dbReference>
<dbReference type="InterPro" id="IPR035897">
    <property type="entry name" value="Toll_tir_struct_dom_sf"/>
</dbReference>
<dbReference type="GO" id="GO:0007165">
    <property type="term" value="P:signal transduction"/>
    <property type="evidence" value="ECO:0007669"/>
    <property type="project" value="InterPro"/>
</dbReference>
<evidence type="ECO:0000313" key="4">
    <source>
        <dbReference type="Proteomes" id="UP001187471"/>
    </source>
</evidence>
<evidence type="ECO:0000256" key="1">
    <source>
        <dbReference type="ARBA" id="ARBA00023027"/>
    </source>
</evidence>
<protein>
    <recommendedName>
        <fullName evidence="2">TIR domain-containing protein</fullName>
    </recommendedName>
</protein>
<reference evidence="3" key="1">
    <citation type="submission" date="2022-12" db="EMBL/GenBank/DDBJ databases">
        <title>Draft genome assemblies for two species of Escallonia (Escalloniales).</title>
        <authorList>
            <person name="Chanderbali A."/>
            <person name="Dervinis C."/>
            <person name="Anghel I."/>
            <person name="Soltis D."/>
            <person name="Soltis P."/>
            <person name="Zapata F."/>
        </authorList>
    </citation>
    <scope>NUCLEOTIDE SEQUENCE</scope>
    <source>
        <strain evidence="3">UCBG92.1500</strain>
        <tissue evidence="3">Leaf</tissue>
    </source>
</reference>
<name>A0AA88R6R3_9ASTE</name>
<dbReference type="Gene3D" id="3.40.50.10140">
    <property type="entry name" value="Toll/interleukin-1 receptor homology (TIR) domain"/>
    <property type="match status" value="3"/>
</dbReference>
<proteinExistence type="predicted"/>
<dbReference type="PANTHER" id="PTHR32009">
    <property type="entry name" value="TMV RESISTANCE PROTEIN N-LIKE"/>
    <property type="match status" value="1"/>
</dbReference>
<evidence type="ECO:0000313" key="3">
    <source>
        <dbReference type="EMBL" id="KAK2980348.1"/>
    </source>
</evidence>
<dbReference type="InterPro" id="IPR000157">
    <property type="entry name" value="TIR_dom"/>
</dbReference>
<organism evidence="3 4">
    <name type="scientific">Escallonia rubra</name>
    <dbReference type="NCBI Taxonomy" id="112253"/>
    <lineage>
        <taxon>Eukaryota</taxon>
        <taxon>Viridiplantae</taxon>
        <taxon>Streptophyta</taxon>
        <taxon>Embryophyta</taxon>
        <taxon>Tracheophyta</taxon>
        <taxon>Spermatophyta</taxon>
        <taxon>Magnoliopsida</taxon>
        <taxon>eudicotyledons</taxon>
        <taxon>Gunneridae</taxon>
        <taxon>Pentapetalae</taxon>
        <taxon>asterids</taxon>
        <taxon>campanulids</taxon>
        <taxon>Escalloniales</taxon>
        <taxon>Escalloniaceae</taxon>
        <taxon>Escallonia</taxon>
    </lineage>
</organism>
<dbReference type="PROSITE" id="PS50104">
    <property type="entry name" value="TIR"/>
    <property type="match status" value="1"/>
</dbReference>
<dbReference type="SUPFAM" id="SSF52200">
    <property type="entry name" value="Toll/Interleukin receptor TIR domain"/>
    <property type="match status" value="2"/>
</dbReference>
<sequence>MASPTMATAFSPMKNMEEKQGSHVAVFQEVCRQLGKSRSASSAGRVVPMPSTVRRRDDTILEQHDGIQSSILHCKILQFIFIIISFIREDTRPTFTPDQFQALKADDLKPFMDDGIKRGNTITSELEEAIRNSRYHSKPETHWILHLFYHVDPSIVRLKVRADDKRENQFKKELDEHEKMFGKEKVDQWREVLIGCGLEAGFPFPKQKYSFPIDFIDDIVRTTGKEVGISIKEAPVFRYDVLLSYESMDIRENFIECLDNELRSSKFIPFKAERNEMDRDEDGTSEEDAAISRSRSSIIVFSRNYAYSPRCLDQLLKMFEYSSETKRLVIIPVFYGVSKDQIRMQAERLAASLPGMYNKQFKREKVVRWKEAIKGVAQLPEAVPVSGAATKW</sequence>
<keyword evidence="4" id="KW-1185">Reference proteome</keyword>
<accession>A0AA88R6R3</accession>
<dbReference type="PANTHER" id="PTHR32009:SF139">
    <property type="entry name" value="TOLL-INTERLEUKIN-RESISTANCE (TIR) DOMAIN FAMILY PROTEIN"/>
    <property type="match status" value="1"/>
</dbReference>
<comment type="caution">
    <text evidence="3">The sequence shown here is derived from an EMBL/GenBank/DDBJ whole genome shotgun (WGS) entry which is preliminary data.</text>
</comment>
<feature type="domain" description="TIR" evidence="2">
    <location>
        <begin position="237"/>
        <end position="392"/>
    </location>
</feature>
<evidence type="ECO:0000259" key="2">
    <source>
        <dbReference type="PROSITE" id="PS50104"/>
    </source>
</evidence>